<reference evidence="1 2" key="2">
    <citation type="submission" date="2018-11" db="EMBL/GenBank/DDBJ databases">
        <authorList>
            <consortium name="Pathogen Informatics"/>
        </authorList>
    </citation>
    <scope>NUCLEOTIDE SEQUENCE [LARGE SCALE GENOMIC DNA]</scope>
</reference>
<accession>A0A183HAC1</accession>
<protein>
    <submittedName>
        <fullName evidence="3">DUF433 domain-containing protein</fullName>
    </submittedName>
</protein>
<dbReference type="WBParaSite" id="OFLC_0000443201-mRNA-1">
    <property type="protein sequence ID" value="OFLC_0000443201-mRNA-1"/>
    <property type="gene ID" value="OFLC_0000443201"/>
</dbReference>
<organism evidence="3">
    <name type="scientific">Onchocerca flexuosa</name>
    <dbReference type="NCBI Taxonomy" id="387005"/>
    <lineage>
        <taxon>Eukaryota</taxon>
        <taxon>Metazoa</taxon>
        <taxon>Ecdysozoa</taxon>
        <taxon>Nematoda</taxon>
        <taxon>Chromadorea</taxon>
        <taxon>Rhabditida</taxon>
        <taxon>Spirurina</taxon>
        <taxon>Spiruromorpha</taxon>
        <taxon>Filarioidea</taxon>
        <taxon>Onchocercidae</taxon>
        <taxon>Onchocerca</taxon>
    </lineage>
</organism>
<dbReference type="AlphaFoldDB" id="A0A183HAC1"/>
<gene>
    <name evidence="1" type="ORF">OFLC_LOCUS4434</name>
</gene>
<dbReference type="Proteomes" id="UP000267606">
    <property type="component" value="Unassembled WGS sequence"/>
</dbReference>
<evidence type="ECO:0000313" key="3">
    <source>
        <dbReference type="WBParaSite" id="OFLC_0000443201-mRNA-1"/>
    </source>
</evidence>
<evidence type="ECO:0000313" key="1">
    <source>
        <dbReference type="EMBL" id="VDO39999.1"/>
    </source>
</evidence>
<keyword evidence="2" id="KW-1185">Reference proteome</keyword>
<evidence type="ECO:0000313" key="2">
    <source>
        <dbReference type="Proteomes" id="UP000267606"/>
    </source>
</evidence>
<name>A0A183HAC1_9BILA</name>
<dbReference type="EMBL" id="UZAJ01003369">
    <property type="protein sequence ID" value="VDO39999.1"/>
    <property type="molecule type" value="Genomic_DNA"/>
</dbReference>
<reference evidence="3" key="1">
    <citation type="submission" date="2016-06" db="UniProtKB">
        <authorList>
            <consortium name="WormBaseParasite"/>
        </authorList>
    </citation>
    <scope>IDENTIFICATION</scope>
</reference>
<proteinExistence type="predicted"/>
<sequence>MREHIERHVTIVDPPSDTSIGSISLRNDINDRYYSLFVNNLG</sequence>